<accession>A0A0K9PMJ1</accession>
<evidence type="ECO:0000256" key="3">
    <source>
        <dbReference type="ARBA" id="ARBA00004922"/>
    </source>
</evidence>
<feature type="signal peptide" evidence="9">
    <location>
        <begin position="1"/>
        <end position="20"/>
    </location>
</feature>
<dbReference type="InterPro" id="IPR029044">
    <property type="entry name" value="Nucleotide-diphossugar_trans"/>
</dbReference>
<proteinExistence type="inferred from homology"/>
<dbReference type="Pfam" id="PF18404">
    <property type="entry name" value="Glyco_transf_24"/>
    <property type="match status" value="1"/>
</dbReference>
<evidence type="ECO:0000256" key="9">
    <source>
        <dbReference type="SAM" id="SignalP"/>
    </source>
</evidence>
<feature type="domain" description="UDP-glucose:glycoprotein glucosyltransferase thioredoxin-like" evidence="13">
    <location>
        <begin position="746"/>
        <end position="985"/>
    </location>
</feature>
<comment type="similarity">
    <text evidence="4">Belongs to the glycosyltransferase 8 family.</text>
</comment>
<keyword evidence="6 9" id="KW-0732">Signal</keyword>
<dbReference type="InterPro" id="IPR040525">
    <property type="entry name" value="UGGT_TRXL_4"/>
</dbReference>
<dbReference type="Pfam" id="PF18403">
    <property type="entry name" value="Thioredoxin_15"/>
    <property type="match status" value="1"/>
</dbReference>
<feature type="domain" description="UGGT thioredoxin-like" evidence="12">
    <location>
        <begin position="458"/>
        <end position="725"/>
    </location>
</feature>
<comment type="caution">
    <text evidence="15">The sequence shown here is derived from an EMBL/GenBank/DDBJ whole genome shotgun (WGS) entry which is preliminary data.</text>
</comment>
<dbReference type="FunFam" id="3.90.550.10:FF:000054">
    <property type="entry name" value="UDP-glucose:glycoprotein glucosyltransferase 1"/>
    <property type="match status" value="1"/>
</dbReference>
<comment type="cofactor">
    <cofactor evidence="1">
        <name>Ca(2+)</name>
        <dbReference type="ChEBI" id="CHEBI:29108"/>
    </cofactor>
</comment>
<organism evidence="15 16">
    <name type="scientific">Zostera marina</name>
    <name type="common">Eelgrass</name>
    <dbReference type="NCBI Taxonomy" id="29655"/>
    <lineage>
        <taxon>Eukaryota</taxon>
        <taxon>Viridiplantae</taxon>
        <taxon>Streptophyta</taxon>
        <taxon>Embryophyta</taxon>
        <taxon>Tracheophyta</taxon>
        <taxon>Spermatophyta</taxon>
        <taxon>Magnoliopsida</taxon>
        <taxon>Liliopsida</taxon>
        <taxon>Zosteraceae</taxon>
        <taxon>Zostera</taxon>
    </lineage>
</organism>
<evidence type="ECO:0000256" key="7">
    <source>
        <dbReference type="ARBA" id="ARBA00022824"/>
    </source>
</evidence>
<dbReference type="Proteomes" id="UP000036987">
    <property type="component" value="Unassembled WGS sequence"/>
</dbReference>
<evidence type="ECO:0000256" key="2">
    <source>
        <dbReference type="ARBA" id="ARBA00004319"/>
    </source>
</evidence>
<feature type="chain" id="PRO_5005528130" evidence="9">
    <location>
        <begin position="21"/>
        <end position="1619"/>
    </location>
</feature>
<evidence type="ECO:0000256" key="5">
    <source>
        <dbReference type="ARBA" id="ARBA00022679"/>
    </source>
</evidence>
<sequence>MSRVLVFFLLFFVGISISAAGESISRTKNVQTALRARWPGTPILLEAGELLSGEWKDFYWDFIDVWLQDDDSGCSTARSCVEKIVKYGQSLLSEKLGSIFEFSLMLRSASPRLVLYRQLAENSLSSLSSVKGSNGTLSVPEGSCCWVDTGSKLLFSELDFFLWVDSLSESSEVDILSKLELFDFDHLYPGSSIKSHTTILYGALGTKCFRDFHRFLTEAAKKGKIKYVVRPVLSFGCGGINNYCGSVGSLDALNFGGYGVELALKNMEYKAIDDSVVKKGVTLEDPHTEDLTQDVRGFIFSKLLDRKAELSSEIMSFRDHLLSSTVSDTLEVWELKDVGHQTVQRIVHASDPLQAMLEINQNFPSIVSLLSRTKLNDSIKDEIVANQQMVPNGRSLMAINGALLNIEDIDLYMLMDLVHEELSLADQFLMLKIPHSTVLKLLSTPPLSESHVIRVDFRSCPVHYLNNLEEDSMYKRWRSNMNELLMPVFPGQLRYIKKNIYHAVYVLDPGTHCGAKAIDVILSLYENNIPMRFGILLYSSKIIKIIEANGGELPVSSTDEVLNEKMDDISTLLIRLFMYIKESNGAQLAFQFLSNVNSLSNISEDLPDELIEVHHVEQAFVETMTSKTKSLPQDILLKLEKDSKFMVATEQSSLSVFKLGLSSLKCCLLMNGLVHEASEDASMSAMNDELPRLQEKLYYGQIHSHTDILEHFLSENSFKRYNPQIIVEGKDKKKFISLSTLVVGKESLLGDISYLYSPGTADELKPLTHLLVINATSMTGMRLLHEGIHYLMEGTKKGRVGVLFNLNNDVLSPAIFFARIFNITASSFSHKAKVLEFLDQLCSSYQTTFLSMSSLDEENFMLFTEKVFELADDYGLPSEYYKETLSKLSADIIKSHLDKVSHFLYGQLGLDCGANAVVTNGRIILPRDNIFSKEDFVLLEMIEYEHRIKNIMEIIDKVEWVGIDPDDLTSKYISDAVLLVSSSLSIRERSSERARFEILNSKYSAVVLNNENATIHIDAVIDPLSPSGQKISPLLHILWKRIRPSMRIVLNPMSSLVDLPLKNYYRYVTPTMDDFSTTDYSVNGPKALFLNMPLSKTLTMNLDVPESWLVDPVVAIHDLDNILLENLGDERTLKAVFELEALVLTGHCSEKDHDHPSGLQLILKTKNSPHLIDTLVMSNLGYWQMKVSPGVWYLQLAPGRSADLYELNEIDDEGIKHPLSKRIVINDLRGKPIQLEVSKRKGMEHEELLVASAHDNQQTDKNKDSPSSWNKNLFKWASDFIGGNVKSRRKETNTTVVNKVVREGKTINIFSIASGHLYERFLKIMMLSVLKNTQRPVKFWFIKNYLSPQFKDVIPHIAQEYGFEYELITYKWPTWLHKQKEKQRIIWAYKILFLDVIFPLSLEKVIFVDADQVVRTDMGELYDMDIKGRPLAYTPFCDNNKEMDGYRFWRQGFWRDHLRGRPYHISALYVVDLVKFRQTAAGDNLRVVYETLSKDPNSLSNLDQDLPNYSQHQVPIFSLPQEWLWCESWCGNATKFKAKTIDLCNNPMTKEPKLQGARRIISEWEDLDQEARHVTTKMSSEGQETEDAIKQPVTFQVEDRSFTKKNTVSTDVDVDHSEL</sequence>
<evidence type="ECO:0000256" key="4">
    <source>
        <dbReference type="ARBA" id="ARBA00006351"/>
    </source>
</evidence>
<keyword evidence="7" id="KW-0256">Endoplasmic reticulum</keyword>
<comment type="subcellular location">
    <subcellularLocation>
        <location evidence="2">Endoplasmic reticulum lumen</location>
    </subcellularLocation>
</comment>
<dbReference type="Pfam" id="PF18400">
    <property type="entry name" value="Thioredoxin_12"/>
    <property type="match status" value="1"/>
</dbReference>
<dbReference type="EMBL" id="LFYR01000729">
    <property type="protein sequence ID" value="KMZ70181.1"/>
    <property type="molecule type" value="Genomic_DNA"/>
</dbReference>
<dbReference type="Pfam" id="PF18402">
    <property type="entry name" value="Thioredoxin_14"/>
    <property type="match status" value="1"/>
</dbReference>
<dbReference type="GO" id="GO:0018279">
    <property type="term" value="P:protein N-linked glycosylation via asparagine"/>
    <property type="evidence" value="ECO:0000318"/>
    <property type="project" value="GO_Central"/>
</dbReference>
<dbReference type="CDD" id="cd06432">
    <property type="entry name" value="GT8_HUGT1_C_like"/>
    <property type="match status" value="1"/>
</dbReference>
<keyword evidence="16" id="KW-1185">Reference proteome</keyword>
<evidence type="ECO:0000256" key="1">
    <source>
        <dbReference type="ARBA" id="ARBA00001913"/>
    </source>
</evidence>
<dbReference type="Gene3D" id="3.90.550.10">
    <property type="entry name" value="Spore Coat Polysaccharide Biosynthesis Protein SpsA, Chain A"/>
    <property type="match status" value="1"/>
</dbReference>
<evidence type="ECO:0000259" key="12">
    <source>
        <dbReference type="Pfam" id="PF18402"/>
    </source>
</evidence>
<dbReference type="InterPro" id="IPR040693">
    <property type="entry name" value="UGGT_TRXL_1"/>
</dbReference>
<dbReference type="InterPro" id="IPR040692">
    <property type="entry name" value="UGGT_TRXL_3"/>
</dbReference>
<evidence type="ECO:0000259" key="10">
    <source>
        <dbReference type="Pfam" id="PF18400"/>
    </source>
</evidence>
<gene>
    <name evidence="15" type="ORF">ZOSMA_1G01530</name>
</gene>
<dbReference type="GO" id="GO:0003980">
    <property type="term" value="F:UDP-glucose:glycoprotein glucosyltransferase activity"/>
    <property type="evidence" value="ECO:0000318"/>
    <property type="project" value="GO_Central"/>
</dbReference>
<dbReference type="InterPro" id="IPR040694">
    <property type="entry name" value="UGGT_TRXL_2"/>
</dbReference>
<dbReference type="STRING" id="29655.A0A0K9PMJ1"/>
<dbReference type="OMA" id="RQTKTRF"/>
<name>A0A0K9PMJ1_ZOSMR</name>
<evidence type="ECO:0000256" key="8">
    <source>
        <dbReference type="ARBA" id="ARBA00023180"/>
    </source>
</evidence>
<reference evidence="16" key="1">
    <citation type="journal article" date="2016" name="Nature">
        <title>The genome of the seagrass Zostera marina reveals angiosperm adaptation to the sea.</title>
        <authorList>
            <person name="Olsen J.L."/>
            <person name="Rouze P."/>
            <person name="Verhelst B."/>
            <person name="Lin Y.-C."/>
            <person name="Bayer T."/>
            <person name="Collen J."/>
            <person name="Dattolo E."/>
            <person name="De Paoli E."/>
            <person name="Dittami S."/>
            <person name="Maumus F."/>
            <person name="Michel G."/>
            <person name="Kersting A."/>
            <person name="Lauritano C."/>
            <person name="Lohaus R."/>
            <person name="Toepel M."/>
            <person name="Tonon T."/>
            <person name="Vanneste K."/>
            <person name="Amirebrahimi M."/>
            <person name="Brakel J."/>
            <person name="Bostroem C."/>
            <person name="Chovatia M."/>
            <person name="Grimwood J."/>
            <person name="Jenkins J.W."/>
            <person name="Jueterbock A."/>
            <person name="Mraz A."/>
            <person name="Stam W.T."/>
            <person name="Tice H."/>
            <person name="Bornberg-Bauer E."/>
            <person name="Green P.J."/>
            <person name="Pearson G.A."/>
            <person name="Procaccini G."/>
            <person name="Duarte C.M."/>
            <person name="Schmutz J."/>
            <person name="Reusch T.B.H."/>
            <person name="Van de Peer Y."/>
        </authorList>
    </citation>
    <scope>NUCLEOTIDE SEQUENCE [LARGE SCALE GENOMIC DNA]</scope>
    <source>
        <strain evidence="16">cv. Finnish</strain>
    </source>
</reference>
<evidence type="ECO:0000259" key="13">
    <source>
        <dbReference type="Pfam" id="PF18403"/>
    </source>
</evidence>
<dbReference type="InterPro" id="IPR009448">
    <property type="entry name" value="UDP-g_GGtrans"/>
</dbReference>
<dbReference type="InterPro" id="IPR040497">
    <property type="entry name" value="Glyco_transf_24"/>
</dbReference>
<evidence type="ECO:0000259" key="14">
    <source>
        <dbReference type="Pfam" id="PF18404"/>
    </source>
</evidence>
<evidence type="ECO:0000313" key="16">
    <source>
        <dbReference type="Proteomes" id="UP000036987"/>
    </source>
</evidence>
<dbReference type="GO" id="GO:0051082">
    <property type="term" value="F:unfolded protein binding"/>
    <property type="evidence" value="ECO:0000318"/>
    <property type="project" value="GO_Central"/>
</dbReference>
<dbReference type="GO" id="GO:0005783">
    <property type="term" value="C:endoplasmic reticulum"/>
    <property type="evidence" value="ECO:0000318"/>
    <property type="project" value="GO_Central"/>
</dbReference>
<feature type="domain" description="Glucosyltransferase 24 catalytic" evidence="14">
    <location>
        <begin position="1307"/>
        <end position="1573"/>
    </location>
</feature>
<dbReference type="OrthoDB" id="27683at2759"/>
<protein>
    <submittedName>
        <fullName evidence="15">UDP-glucose:glycoprotein glucosyltransferase, family GT24</fullName>
    </submittedName>
</protein>
<dbReference type="Pfam" id="PF06427">
    <property type="entry name" value="UDP-g_GGTase"/>
    <property type="match status" value="1"/>
</dbReference>
<dbReference type="Pfam" id="PF18401">
    <property type="entry name" value="Thioredoxin_13"/>
    <property type="match status" value="1"/>
</dbReference>
<feature type="domain" description="UGGT thioredoxin-like" evidence="11">
    <location>
        <begin position="328"/>
        <end position="450"/>
    </location>
</feature>
<dbReference type="GO" id="GO:0005788">
    <property type="term" value="C:endoplasmic reticulum lumen"/>
    <property type="evidence" value="ECO:0007669"/>
    <property type="project" value="UniProtKB-SubCell"/>
</dbReference>
<evidence type="ECO:0000313" key="15">
    <source>
        <dbReference type="EMBL" id="KMZ70181.1"/>
    </source>
</evidence>
<feature type="domain" description="UGGT thioredoxin-like" evidence="10">
    <location>
        <begin position="41"/>
        <end position="234"/>
    </location>
</feature>
<dbReference type="SUPFAM" id="SSF53448">
    <property type="entry name" value="Nucleotide-diphospho-sugar transferases"/>
    <property type="match status" value="1"/>
</dbReference>
<dbReference type="PANTHER" id="PTHR11226">
    <property type="entry name" value="UDP-GLUCOSE GLYCOPROTEIN:GLUCOSYLTRANSFERASE"/>
    <property type="match status" value="1"/>
</dbReference>
<evidence type="ECO:0000256" key="6">
    <source>
        <dbReference type="ARBA" id="ARBA00022729"/>
    </source>
</evidence>
<evidence type="ECO:0000259" key="11">
    <source>
        <dbReference type="Pfam" id="PF18401"/>
    </source>
</evidence>
<comment type="pathway">
    <text evidence="3">Protein modification; protein glycosylation.</text>
</comment>
<dbReference type="UniPathway" id="UPA00378"/>
<dbReference type="PANTHER" id="PTHR11226:SF0">
    <property type="entry name" value="UDP-GLUCOSE:GLYCOPROTEIN GLUCOSYLTRANSFERASE"/>
    <property type="match status" value="1"/>
</dbReference>
<keyword evidence="5 15" id="KW-0808">Transferase</keyword>
<keyword evidence="8" id="KW-0325">Glycoprotein</keyword>